<evidence type="ECO:0000313" key="2">
    <source>
        <dbReference type="EMBL" id="RKL22037.1"/>
    </source>
</evidence>
<evidence type="ECO:0000313" key="3">
    <source>
        <dbReference type="Proteomes" id="UP000283569"/>
    </source>
</evidence>
<protein>
    <submittedName>
        <fullName evidence="2">Uncharacterized protein</fullName>
    </submittedName>
</protein>
<dbReference type="AlphaFoldDB" id="A0A420RYG6"/>
<feature type="region of interest" description="Disordered" evidence="1">
    <location>
        <begin position="126"/>
        <end position="146"/>
    </location>
</feature>
<reference evidence="2 3" key="1">
    <citation type="journal article" date="2018" name="Sci. Rep.">
        <title>Characterisation of pathogen-specific regions and novel effector candidates in Fusarium oxysporum f. sp. cepae.</title>
        <authorList>
            <person name="Armitage A.D."/>
            <person name="Taylor A."/>
            <person name="Sobczyk M.K."/>
            <person name="Baxter L."/>
            <person name="Greenfield B.P."/>
            <person name="Bates H.J."/>
            <person name="Wilson F."/>
            <person name="Jackson A.C."/>
            <person name="Ott S."/>
            <person name="Harrison R.J."/>
            <person name="Clarkson J.P."/>
        </authorList>
    </citation>
    <scope>NUCLEOTIDE SEQUENCE [LARGE SCALE GENOMIC DNA]</scope>
    <source>
        <strain evidence="2 3">Fp_A8</strain>
    </source>
</reference>
<organism evidence="2 3">
    <name type="scientific">Gibberella intermedia</name>
    <name type="common">Bulb rot disease fungus</name>
    <name type="synonym">Fusarium proliferatum</name>
    <dbReference type="NCBI Taxonomy" id="948311"/>
    <lineage>
        <taxon>Eukaryota</taxon>
        <taxon>Fungi</taxon>
        <taxon>Dikarya</taxon>
        <taxon>Ascomycota</taxon>
        <taxon>Pezizomycotina</taxon>
        <taxon>Sordariomycetes</taxon>
        <taxon>Hypocreomycetidae</taxon>
        <taxon>Hypocreales</taxon>
        <taxon>Nectriaceae</taxon>
        <taxon>Fusarium</taxon>
        <taxon>Fusarium fujikuroi species complex</taxon>
    </lineage>
</organism>
<feature type="compositionally biased region" description="Polar residues" evidence="1">
    <location>
        <begin position="126"/>
        <end position="139"/>
    </location>
</feature>
<feature type="region of interest" description="Disordered" evidence="1">
    <location>
        <begin position="18"/>
        <end position="62"/>
    </location>
</feature>
<feature type="region of interest" description="Disordered" evidence="1">
    <location>
        <begin position="163"/>
        <end position="200"/>
    </location>
</feature>
<sequence>MAAKPGTDERRCAVVPHDQAASRAAGAQHAVPIASQDLGLRGGTSEDVGRDEAPAPPAGPLRRGLRVECGVQAQAPLERFVLRGGDLPSVAVIQSHPALAHAHGGQLGCTDTAALAAIHRSMSHTAPYSPSGSANTRSVTAPDPKPAGATACGASVAGRPAIASPAGAGAGKVTARKPSCASRRSRFTRFTPLPNRIRSS</sequence>
<dbReference type="EMBL" id="MRDB01000126">
    <property type="protein sequence ID" value="RKL22037.1"/>
    <property type="molecule type" value="Genomic_DNA"/>
</dbReference>
<evidence type="ECO:0000256" key="1">
    <source>
        <dbReference type="SAM" id="MobiDB-lite"/>
    </source>
</evidence>
<name>A0A420RYG6_GIBIN</name>
<accession>A0A420RYG6</accession>
<proteinExistence type="predicted"/>
<feature type="compositionally biased region" description="Low complexity" evidence="1">
    <location>
        <begin position="21"/>
        <end position="30"/>
    </location>
</feature>
<gene>
    <name evidence="2" type="ORF">BFJ72_g14764</name>
</gene>
<comment type="caution">
    <text evidence="2">The sequence shown here is derived from an EMBL/GenBank/DDBJ whole genome shotgun (WGS) entry which is preliminary data.</text>
</comment>
<dbReference type="Proteomes" id="UP000283569">
    <property type="component" value="Unassembled WGS sequence"/>
</dbReference>